<dbReference type="Gene3D" id="1.10.730.10">
    <property type="entry name" value="Isoleucyl-tRNA Synthetase, Domain 1"/>
    <property type="match status" value="1"/>
</dbReference>
<dbReference type="CDD" id="cd07957">
    <property type="entry name" value="Anticodon_Ia_Met"/>
    <property type="match status" value="1"/>
</dbReference>
<feature type="domain" description="Methionyl-tRNA synthetase anticodon-binding" evidence="13">
    <location>
        <begin position="423"/>
        <end position="523"/>
    </location>
</feature>
<dbReference type="InterPro" id="IPR014758">
    <property type="entry name" value="Met-tRNA_synth"/>
</dbReference>
<dbReference type="HAMAP" id="MF_00098">
    <property type="entry name" value="Met_tRNA_synth_type1"/>
    <property type="match status" value="1"/>
</dbReference>
<dbReference type="EMBL" id="BDCX01000014">
    <property type="protein sequence ID" value="GAT69530.1"/>
    <property type="molecule type" value="Genomic_DNA"/>
</dbReference>
<dbReference type="Gene3D" id="3.40.50.620">
    <property type="entry name" value="HUPs"/>
    <property type="match status" value="1"/>
</dbReference>
<dbReference type="PRINTS" id="PR01041">
    <property type="entry name" value="TRNASYNTHMET"/>
</dbReference>
<comment type="function">
    <text evidence="1 11">Is required not only for elongation of protein synthesis but also for the initiation of all mRNA translation through initiator tRNA(fMet) aminoacylation.</text>
</comment>
<comment type="similarity">
    <text evidence="3 11">Belongs to the class-I aminoacyl-tRNA synthetase family. MetG type 1 subfamily.</text>
</comment>
<dbReference type="GO" id="GO:0004825">
    <property type="term" value="F:methionine-tRNA ligase activity"/>
    <property type="evidence" value="ECO:0007669"/>
    <property type="project" value="UniProtKB-UniRule"/>
</dbReference>
<evidence type="ECO:0000256" key="10">
    <source>
        <dbReference type="ARBA" id="ARBA00047364"/>
    </source>
</evidence>
<comment type="cofactor">
    <cofactor evidence="11">
        <name>Zn(2+)</name>
        <dbReference type="ChEBI" id="CHEBI:29105"/>
    </cofactor>
    <text evidence="11">Binds 1 zinc ion per subunit.</text>
</comment>
<feature type="binding site" evidence="11">
    <location>
        <position position="352"/>
    </location>
    <ligand>
        <name>ATP</name>
        <dbReference type="ChEBI" id="CHEBI:30616"/>
    </ligand>
</feature>
<keyword evidence="5 11" id="KW-0436">Ligase</keyword>
<dbReference type="InterPro" id="IPR041872">
    <property type="entry name" value="Anticodon_Met"/>
</dbReference>
<dbReference type="STRING" id="161355.PS9374_05205"/>
<feature type="binding site" evidence="11">
    <location>
        <position position="144"/>
    </location>
    <ligand>
        <name>Zn(2+)</name>
        <dbReference type="ChEBI" id="CHEBI:29105"/>
    </ligand>
</feature>
<dbReference type="GO" id="GO:0005829">
    <property type="term" value="C:cytosol"/>
    <property type="evidence" value="ECO:0007669"/>
    <property type="project" value="TreeGrafter"/>
</dbReference>
<gene>
    <name evidence="11" type="primary">metG</name>
    <name evidence="14" type="ORF">PS9374_05205</name>
</gene>
<dbReference type="AlphaFoldDB" id="A0A171DL27"/>
<keyword evidence="9 11" id="KW-0030">Aminoacyl-tRNA synthetase</keyword>
<keyword evidence="15" id="KW-1185">Reference proteome</keyword>
<dbReference type="GO" id="GO:0005524">
    <property type="term" value="F:ATP binding"/>
    <property type="evidence" value="ECO:0007669"/>
    <property type="project" value="UniProtKB-UniRule"/>
</dbReference>
<keyword evidence="4 11" id="KW-0963">Cytoplasm</keyword>
<dbReference type="SUPFAM" id="SSF52374">
    <property type="entry name" value="Nucleotidylyl transferase"/>
    <property type="match status" value="1"/>
</dbReference>
<dbReference type="PANTHER" id="PTHR45765">
    <property type="entry name" value="METHIONINE--TRNA LIGASE"/>
    <property type="match status" value="1"/>
</dbReference>
<keyword evidence="11" id="KW-0479">Metal-binding</keyword>
<keyword evidence="7 11" id="KW-0067">ATP-binding</keyword>
<evidence type="ECO:0000256" key="2">
    <source>
        <dbReference type="ARBA" id="ARBA00004496"/>
    </source>
</evidence>
<dbReference type="InterPro" id="IPR029038">
    <property type="entry name" value="MetRS_Zn"/>
</dbReference>
<feature type="short sequence motif" description="'KMSKS' region" evidence="11">
    <location>
        <begin position="349"/>
        <end position="353"/>
    </location>
</feature>
<evidence type="ECO:0000313" key="14">
    <source>
        <dbReference type="EMBL" id="GAT69530.1"/>
    </source>
</evidence>
<accession>A0A171DL27</accession>
<protein>
    <recommendedName>
        <fullName evidence="11">Methionine--tRNA ligase</fullName>
        <ecNumber evidence="11">6.1.1.10</ecNumber>
    </recommendedName>
    <alternativeName>
        <fullName evidence="11">Methionyl-tRNA synthetase</fullName>
        <shortName evidence="11">MetRS</shortName>
    </alternativeName>
</protein>
<keyword evidence="11" id="KW-0862">Zinc</keyword>
<comment type="catalytic activity">
    <reaction evidence="10 11">
        <text>tRNA(Met) + L-methionine + ATP = L-methionyl-tRNA(Met) + AMP + diphosphate</text>
        <dbReference type="Rhea" id="RHEA:13481"/>
        <dbReference type="Rhea" id="RHEA-COMP:9667"/>
        <dbReference type="Rhea" id="RHEA-COMP:9698"/>
        <dbReference type="ChEBI" id="CHEBI:30616"/>
        <dbReference type="ChEBI" id="CHEBI:33019"/>
        <dbReference type="ChEBI" id="CHEBI:57844"/>
        <dbReference type="ChEBI" id="CHEBI:78442"/>
        <dbReference type="ChEBI" id="CHEBI:78530"/>
        <dbReference type="ChEBI" id="CHEBI:456215"/>
        <dbReference type="EC" id="6.1.1.10"/>
    </reaction>
</comment>
<dbReference type="Pfam" id="PF19303">
    <property type="entry name" value="Anticodon_3"/>
    <property type="match status" value="1"/>
</dbReference>
<dbReference type="EC" id="6.1.1.10" evidence="11"/>
<dbReference type="InterPro" id="IPR023458">
    <property type="entry name" value="Met-tRNA_ligase_1"/>
</dbReference>
<dbReference type="GO" id="GO:0006431">
    <property type="term" value="P:methionyl-tRNA aminoacylation"/>
    <property type="evidence" value="ECO:0007669"/>
    <property type="project" value="UniProtKB-UniRule"/>
</dbReference>
<dbReference type="SUPFAM" id="SSF57770">
    <property type="entry name" value="Methionyl-tRNA synthetase (MetRS), Zn-domain"/>
    <property type="match status" value="1"/>
</dbReference>
<evidence type="ECO:0000259" key="12">
    <source>
        <dbReference type="Pfam" id="PF09334"/>
    </source>
</evidence>
<comment type="subunit">
    <text evidence="11">Monomer.</text>
</comment>
<evidence type="ECO:0000256" key="1">
    <source>
        <dbReference type="ARBA" id="ARBA00003314"/>
    </source>
</evidence>
<evidence type="ECO:0000256" key="5">
    <source>
        <dbReference type="ARBA" id="ARBA00022598"/>
    </source>
</evidence>
<evidence type="ECO:0000259" key="13">
    <source>
        <dbReference type="Pfam" id="PF19303"/>
    </source>
</evidence>
<dbReference type="InterPro" id="IPR015413">
    <property type="entry name" value="Methionyl/Leucyl_tRNA_Synth"/>
</dbReference>
<comment type="caution">
    <text evidence="14">The sequence shown here is derived from an EMBL/GenBank/DDBJ whole genome shotgun (WGS) entry which is preliminary data.</text>
</comment>
<evidence type="ECO:0000313" key="15">
    <source>
        <dbReference type="Proteomes" id="UP000077701"/>
    </source>
</evidence>
<feature type="binding site" evidence="11">
    <location>
        <position position="160"/>
    </location>
    <ligand>
        <name>Zn(2+)</name>
        <dbReference type="ChEBI" id="CHEBI:29105"/>
    </ligand>
</feature>
<comment type="subcellular location">
    <subcellularLocation>
        <location evidence="2 11">Cytoplasm</location>
    </subcellularLocation>
</comment>
<dbReference type="PANTHER" id="PTHR45765:SF1">
    <property type="entry name" value="METHIONINE--TRNA LIGASE, CYTOPLASMIC"/>
    <property type="match status" value="1"/>
</dbReference>
<name>A0A171DL27_9ACTN</name>
<evidence type="ECO:0000256" key="11">
    <source>
        <dbReference type="HAMAP-Rule" id="MF_00098"/>
    </source>
</evidence>
<dbReference type="InterPro" id="IPR014729">
    <property type="entry name" value="Rossmann-like_a/b/a_fold"/>
</dbReference>
<feature type="short sequence motif" description="'HIGH' region" evidence="11">
    <location>
        <begin position="12"/>
        <end position="22"/>
    </location>
</feature>
<dbReference type="InterPro" id="IPR033911">
    <property type="entry name" value="MetRS_core"/>
</dbReference>
<dbReference type="GO" id="GO:0046872">
    <property type="term" value="F:metal ion binding"/>
    <property type="evidence" value="ECO:0007669"/>
    <property type="project" value="UniProtKB-KW"/>
</dbReference>
<sequence>MSQHILTAVAWPYANGPRHIGHVSGFGVPSDVFSRYQRMAGNKVLMVSGTDEHGTPIQVQADKEGLGVREVADRYNRLIAEDLTALGLSYDLFTRTTTANHYAVAQEIFKGLHANGYIFPKTTMGAISPSTGRTLPDRYIEGTCPICSYDGARGDQCDNCGNQLDPIELINPVSRINGETPVFVETEHFMLDLPAFAEVLGSWLQSKQGEWRPNVLKFSLNLLGDLHPRAITRDLDWGVPIPLEGWSDQANKRLYVWFDAVIGYLSASIEWARRSGDPDAWRQWWQNPDARGYYFMGKDNIVFHSEIWPALLLGYNGQGARGGTAGSLGALNLPSEVVSSEFLTMEGRKFSSSRQVVIYVRDFLARYDADALRYYIAVAGPENQDTDFTWSEFLNRNNGELVAAWGNLVNRSISMAAKNFGAIPEAGDLTDADRALLDRSRAAFGPVGAELNRSRFKNAVNEAFDVVRDANRYLAEQEPWKIKDDPERVKSILHVALQVVDDAKTLLTPFLPTSSNKIYAMLGGTGVWSGMPEMKEVDEDGRSYPVITGSYEGAARWESAPIRPGTPLAPPTPLFRKLDPKIVDEELARLGE</sequence>
<keyword evidence="6 11" id="KW-0547">Nucleotide-binding</keyword>
<dbReference type="OrthoDB" id="9810191at2"/>
<evidence type="ECO:0000256" key="3">
    <source>
        <dbReference type="ARBA" id="ARBA00008258"/>
    </source>
</evidence>
<evidence type="ECO:0000256" key="6">
    <source>
        <dbReference type="ARBA" id="ARBA00022741"/>
    </source>
</evidence>
<keyword evidence="8 11" id="KW-0648">Protein biosynthesis</keyword>
<dbReference type="Gene3D" id="2.20.28.20">
    <property type="entry name" value="Methionyl-tRNA synthetase, Zn-domain"/>
    <property type="match status" value="1"/>
</dbReference>
<evidence type="ECO:0000256" key="4">
    <source>
        <dbReference type="ARBA" id="ARBA00022490"/>
    </source>
</evidence>
<reference evidence="14 15" key="1">
    <citation type="journal article" date="2016" name="Genome Announc.">
        <title>Draft Genome Sequence of Planomonospora sphaerica JCM9374, a Rare Actinomycete.</title>
        <authorList>
            <person name="Dohra H."/>
            <person name="Suzuki T."/>
            <person name="Inoue Y."/>
            <person name="Kodani S."/>
        </authorList>
    </citation>
    <scope>NUCLEOTIDE SEQUENCE [LARGE SCALE GENOMIC DNA]</scope>
    <source>
        <strain evidence="14 15">JCM 9374</strain>
    </source>
</reference>
<dbReference type="RefSeq" id="WP_068901053.1">
    <property type="nucleotide sequence ID" value="NZ_BDCX01000014.1"/>
</dbReference>
<dbReference type="Proteomes" id="UP000077701">
    <property type="component" value="Unassembled WGS sequence"/>
</dbReference>
<feature type="binding site" evidence="11">
    <location>
        <position position="147"/>
    </location>
    <ligand>
        <name>Zn(2+)</name>
        <dbReference type="ChEBI" id="CHEBI:29105"/>
    </ligand>
</feature>
<reference evidence="15" key="2">
    <citation type="submission" date="2016-04" db="EMBL/GenBank/DDBJ databases">
        <title>Planomonospora sphaerica JCM9374 whole genome shotgun sequence.</title>
        <authorList>
            <person name="Suzuki T."/>
            <person name="Dohra H."/>
            <person name="Kodani S."/>
        </authorList>
    </citation>
    <scope>NUCLEOTIDE SEQUENCE [LARGE SCALE GENOMIC DNA]</scope>
    <source>
        <strain evidence="15">JCM 9374</strain>
    </source>
</reference>
<evidence type="ECO:0000256" key="9">
    <source>
        <dbReference type="ARBA" id="ARBA00023146"/>
    </source>
</evidence>
<dbReference type="CDD" id="cd00814">
    <property type="entry name" value="MetRS_core"/>
    <property type="match status" value="1"/>
</dbReference>
<dbReference type="NCBIfam" id="TIGR00398">
    <property type="entry name" value="metG"/>
    <property type="match status" value="1"/>
</dbReference>
<dbReference type="Pfam" id="PF09334">
    <property type="entry name" value="tRNA-synt_1g"/>
    <property type="match status" value="1"/>
</dbReference>
<feature type="binding site" evidence="11">
    <location>
        <position position="157"/>
    </location>
    <ligand>
        <name>Zn(2+)</name>
        <dbReference type="ChEBI" id="CHEBI:29105"/>
    </ligand>
</feature>
<evidence type="ECO:0000256" key="8">
    <source>
        <dbReference type="ARBA" id="ARBA00022917"/>
    </source>
</evidence>
<proteinExistence type="inferred from homology"/>
<dbReference type="FunFam" id="2.20.28.20:FF:000001">
    <property type="entry name" value="Methionine--tRNA ligase"/>
    <property type="match status" value="1"/>
</dbReference>
<organism evidence="14 15">
    <name type="scientific">Planomonospora sphaerica</name>
    <dbReference type="NCBI Taxonomy" id="161355"/>
    <lineage>
        <taxon>Bacteria</taxon>
        <taxon>Bacillati</taxon>
        <taxon>Actinomycetota</taxon>
        <taxon>Actinomycetes</taxon>
        <taxon>Streptosporangiales</taxon>
        <taxon>Streptosporangiaceae</taxon>
        <taxon>Planomonospora</taxon>
    </lineage>
</organism>
<evidence type="ECO:0000256" key="7">
    <source>
        <dbReference type="ARBA" id="ARBA00022840"/>
    </source>
</evidence>
<feature type="domain" description="Methionyl/Leucyl tRNA synthetase" evidence="12">
    <location>
        <begin position="6"/>
        <end position="412"/>
    </location>
</feature>
<dbReference type="SUPFAM" id="SSF47323">
    <property type="entry name" value="Anticodon-binding domain of a subclass of class I aminoacyl-tRNA synthetases"/>
    <property type="match status" value="1"/>
</dbReference>
<dbReference type="InterPro" id="IPR009080">
    <property type="entry name" value="tRNAsynth_Ia_anticodon-bd"/>
</dbReference>